<dbReference type="Proteomes" id="UP000231912">
    <property type="component" value="Unassembled WGS sequence"/>
</dbReference>
<dbReference type="Pfam" id="PF01370">
    <property type="entry name" value="Epimerase"/>
    <property type="match status" value="1"/>
</dbReference>
<dbReference type="InterPro" id="IPR036291">
    <property type="entry name" value="NAD(P)-bd_dom_sf"/>
</dbReference>
<gene>
    <name evidence="3" type="ORF">CH371_11740</name>
</gene>
<reference evidence="3 4" key="1">
    <citation type="submission" date="2017-07" db="EMBL/GenBank/DDBJ databases">
        <title>Leptospira spp. isolated from tropical soils.</title>
        <authorList>
            <person name="Thibeaux R."/>
            <person name="Iraola G."/>
            <person name="Ferres I."/>
            <person name="Bierque E."/>
            <person name="Girault D."/>
            <person name="Soupe-Gilbert M.-E."/>
            <person name="Picardeau M."/>
            <person name="Goarant C."/>
        </authorList>
    </citation>
    <scope>NUCLEOTIDE SEQUENCE [LARGE SCALE GENOMIC DNA]</scope>
    <source>
        <strain evidence="3 4">FH2-C-A2</strain>
    </source>
</reference>
<evidence type="ECO:0000313" key="4">
    <source>
        <dbReference type="Proteomes" id="UP000231912"/>
    </source>
</evidence>
<sequence length="331" mass="36513">MKNVLVTGASGHLGFSLVKLLQERGYNVTAGVRNENDSKKTAELRKLGVKLVSADLNDRESLRKALAGQDGLFQVAAVFDLNAKDPQKDVIEPNIEGTKNILEEAHAAGIKKIVYTSSIAAVGTVGEDEAPLNESSWNDTAKEPYAISKTLSEKLAWELAEKLGLNLVTVLPGTILGPQFSQPTSSLKLIRDVLQGQVPFAPKMTFSYVDVRDVALAHLNVYENSSAKGRYIATAESLSVSEVCQAIKEIRPKTFTTGKELPSFIVRVMPALDYLKHKITGSERTVNAKIVQDYLQRKQAYNSDRLAKEFKWKPMPIRNSLRETVDWILSV</sequence>
<dbReference type="InterPro" id="IPR001509">
    <property type="entry name" value="Epimerase_deHydtase"/>
</dbReference>
<dbReference type="GO" id="GO:0016616">
    <property type="term" value="F:oxidoreductase activity, acting on the CH-OH group of donors, NAD or NADP as acceptor"/>
    <property type="evidence" value="ECO:0007669"/>
    <property type="project" value="TreeGrafter"/>
</dbReference>
<dbReference type="FunFam" id="3.40.50.720:FF:000085">
    <property type="entry name" value="Dihydroflavonol reductase"/>
    <property type="match status" value="1"/>
</dbReference>
<evidence type="ECO:0000256" key="1">
    <source>
        <dbReference type="ARBA" id="ARBA00023002"/>
    </source>
</evidence>
<organism evidence="3 4">
    <name type="scientific">Leptospira wolffii</name>
    <dbReference type="NCBI Taxonomy" id="409998"/>
    <lineage>
        <taxon>Bacteria</taxon>
        <taxon>Pseudomonadati</taxon>
        <taxon>Spirochaetota</taxon>
        <taxon>Spirochaetia</taxon>
        <taxon>Leptospirales</taxon>
        <taxon>Leptospiraceae</taxon>
        <taxon>Leptospira</taxon>
    </lineage>
</organism>
<comment type="caution">
    <text evidence="3">The sequence shown here is derived from an EMBL/GenBank/DDBJ whole genome shotgun (WGS) entry which is preliminary data.</text>
</comment>
<name>A0A2M9ZB03_9LEPT</name>
<feature type="domain" description="NAD-dependent epimerase/dehydratase" evidence="2">
    <location>
        <begin position="4"/>
        <end position="227"/>
    </location>
</feature>
<protein>
    <submittedName>
        <fullName evidence="3">Epimerase</fullName>
    </submittedName>
</protein>
<dbReference type="AlphaFoldDB" id="A0A2M9ZB03"/>
<dbReference type="InterPro" id="IPR050425">
    <property type="entry name" value="NAD(P)_dehydrat-like"/>
</dbReference>
<dbReference type="PANTHER" id="PTHR10366">
    <property type="entry name" value="NAD DEPENDENT EPIMERASE/DEHYDRATASE"/>
    <property type="match status" value="1"/>
</dbReference>
<accession>A0A2M9ZB03</accession>
<dbReference type="SUPFAM" id="SSF51735">
    <property type="entry name" value="NAD(P)-binding Rossmann-fold domains"/>
    <property type="match status" value="1"/>
</dbReference>
<proteinExistence type="predicted"/>
<dbReference type="RefSeq" id="WP_100759059.1">
    <property type="nucleotide sequence ID" value="NZ_NPDT01000004.1"/>
</dbReference>
<dbReference type="Gene3D" id="3.40.50.720">
    <property type="entry name" value="NAD(P)-binding Rossmann-like Domain"/>
    <property type="match status" value="1"/>
</dbReference>
<keyword evidence="1" id="KW-0560">Oxidoreductase</keyword>
<dbReference type="PANTHER" id="PTHR10366:SF831">
    <property type="entry name" value="NAD-DEPENDENT EPIMERASE_DEHYDRATASE DOMAIN-CONTAINING PROTEIN"/>
    <property type="match status" value="1"/>
</dbReference>
<evidence type="ECO:0000259" key="2">
    <source>
        <dbReference type="Pfam" id="PF01370"/>
    </source>
</evidence>
<evidence type="ECO:0000313" key="3">
    <source>
        <dbReference type="EMBL" id="PJZ65599.1"/>
    </source>
</evidence>
<dbReference type="EMBL" id="NPDT01000004">
    <property type="protein sequence ID" value="PJZ65599.1"/>
    <property type="molecule type" value="Genomic_DNA"/>
</dbReference>